<dbReference type="Proteomes" id="UP000198856">
    <property type="component" value="Unassembled WGS sequence"/>
</dbReference>
<keyword evidence="3" id="KW-1185">Reference proteome</keyword>
<reference evidence="2 3" key="1">
    <citation type="submission" date="2016-10" db="EMBL/GenBank/DDBJ databases">
        <authorList>
            <person name="de Groot N.N."/>
        </authorList>
    </citation>
    <scope>NUCLEOTIDE SEQUENCE [LARGE SCALE GENOMIC DNA]</scope>
    <source>
        <strain evidence="2 3">IBRC-M10015</strain>
    </source>
</reference>
<dbReference type="InterPro" id="IPR000866">
    <property type="entry name" value="AhpC/TSA"/>
</dbReference>
<dbReference type="PROSITE" id="PS51352">
    <property type="entry name" value="THIOREDOXIN_2"/>
    <property type="match status" value="1"/>
</dbReference>
<dbReference type="STRING" id="890420.SAMN05216226_10164"/>
<dbReference type="InterPro" id="IPR036249">
    <property type="entry name" value="Thioredoxin-like_sf"/>
</dbReference>
<name>A0A1G8RS63_9EURY</name>
<gene>
    <name evidence="2" type="ORF">SAMN05216226_10164</name>
</gene>
<protein>
    <submittedName>
        <fullName evidence="2">Peroxiredoxin Q/BCP</fullName>
    </submittedName>
</protein>
<dbReference type="GO" id="GO:0016209">
    <property type="term" value="F:antioxidant activity"/>
    <property type="evidence" value="ECO:0007669"/>
    <property type="project" value="InterPro"/>
</dbReference>
<dbReference type="OrthoDB" id="146452at2157"/>
<dbReference type="AlphaFoldDB" id="A0A1G8RS63"/>
<dbReference type="GO" id="GO:0016491">
    <property type="term" value="F:oxidoreductase activity"/>
    <property type="evidence" value="ECO:0007669"/>
    <property type="project" value="InterPro"/>
</dbReference>
<accession>A0A1G8RS63</accession>
<evidence type="ECO:0000259" key="1">
    <source>
        <dbReference type="PROSITE" id="PS51352"/>
    </source>
</evidence>
<feature type="domain" description="Thioredoxin" evidence="1">
    <location>
        <begin position="1"/>
        <end position="161"/>
    </location>
</feature>
<dbReference type="InterPro" id="IPR013766">
    <property type="entry name" value="Thioredoxin_domain"/>
</dbReference>
<sequence>MSVAPPFELPNVGPGPDPLSLSRLVTDNEFVLLLLQRDHHCGNCRKQVQVFADWYDEFRARNTEVVSIVPEPRERVQTWQEEYDLPYPLCADPETTAGSEYDQPVRFGPLGRFSDLLGRMPKAVLLDCRDGDPTIVYTHEGSSTWDRPELDEIYAAIDEHR</sequence>
<dbReference type="EMBL" id="FNFC01000001">
    <property type="protein sequence ID" value="SDJ19335.1"/>
    <property type="molecule type" value="Genomic_DNA"/>
</dbReference>
<evidence type="ECO:0000313" key="3">
    <source>
        <dbReference type="Proteomes" id="UP000198856"/>
    </source>
</evidence>
<dbReference type="RefSeq" id="WP_092698260.1">
    <property type="nucleotide sequence ID" value="NZ_FNFC01000001.1"/>
</dbReference>
<evidence type="ECO:0000313" key="2">
    <source>
        <dbReference type="EMBL" id="SDJ19335.1"/>
    </source>
</evidence>
<proteinExistence type="predicted"/>
<dbReference type="Gene3D" id="3.40.30.10">
    <property type="entry name" value="Glutaredoxin"/>
    <property type="match status" value="1"/>
</dbReference>
<dbReference type="SUPFAM" id="SSF52833">
    <property type="entry name" value="Thioredoxin-like"/>
    <property type="match status" value="1"/>
</dbReference>
<organism evidence="2 3">
    <name type="scientific">Halovenus aranensis</name>
    <dbReference type="NCBI Taxonomy" id="890420"/>
    <lineage>
        <taxon>Archaea</taxon>
        <taxon>Methanobacteriati</taxon>
        <taxon>Methanobacteriota</taxon>
        <taxon>Stenosarchaea group</taxon>
        <taxon>Halobacteria</taxon>
        <taxon>Halobacteriales</taxon>
        <taxon>Haloarculaceae</taxon>
        <taxon>Halovenus</taxon>
    </lineage>
</organism>
<dbReference type="Pfam" id="PF00578">
    <property type="entry name" value="AhpC-TSA"/>
    <property type="match status" value="1"/>
</dbReference>